<dbReference type="SUPFAM" id="SSF56935">
    <property type="entry name" value="Porins"/>
    <property type="match status" value="1"/>
</dbReference>
<protein>
    <recommendedName>
        <fullName evidence="2">TIGR03016 family PEP-CTERM system-associated outer membrane protein</fullName>
    </recommendedName>
</protein>
<dbReference type="AlphaFoldDB" id="A0A3B1AXK3"/>
<dbReference type="InterPro" id="IPR023614">
    <property type="entry name" value="Porin_dom_sf"/>
</dbReference>
<name>A0A3B1AXK3_9ZZZZ</name>
<gene>
    <name evidence="1" type="ORF">MNBD_GAMMA25-799</name>
</gene>
<sequence length="435" mass="49865">MMSERNICISRGYLGKAGLYLLFAILPSLLLAAEWTAKPTLSVFQSYNDNIRLTTLVHPNVTTTTVKPTIDLGWATERANVDLYGEWKHNQYAGDPNLENRTDRKYDLKSGYKTERSQFSLNAGYVKDTTLSQDGFIEDIGATLAQLNRKTKSVTPSWSWNVTERTNLRLDLRYQDVAYEKSLISPYNDYLYDSAGLTYSFQWTRRDQVYVVLNQSRYDSKKRSFIPDNEMVVSSRFLGSDSNTFMYQFGINHQVNSTFKIGAGYGSRDSNSQTQYQQCTGFGIINGNLICINSIEIKSDSKSKAPVYSLSADKDFELTKLGAKLSRTVTGSGLGSEMEVDSFDVNFDRRLTEKWRLKFSFLANQRVAVNPDFSRNDRKFLRGDVSLGWKLDRNWNLYASYRYTRQKYETTDAVANANNVSLNIKYSWDRISKSW</sequence>
<evidence type="ECO:0000313" key="1">
    <source>
        <dbReference type="EMBL" id="VAX08522.1"/>
    </source>
</evidence>
<dbReference type="EMBL" id="UOFY01000028">
    <property type="protein sequence ID" value="VAX08522.1"/>
    <property type="molecule type" value="Genomic_DNA"/>
</dbReference>
<reference evidence="1" key="1">
    <citation type="submission" date="2018-06" db="EMBL/GenBank/DDBJ databases">
        <authorList>
            <person name="Zhirakovskaya E."/>
        </authorList>
    </citation>
    <scope>NUCLEOTIDE SEQUENCE</scope>
</reference>
<dbReference type="Gene3D" id="2.40.160.10">
    <property type="entry name" value="Porin"/>
    <property type="match status" value="1"/>
</dbReference>
<proteinExistence type="predicted"/>
<accession>A0A3B1AXK3</accession>
<organism evidence="1">
    <name type="scientific">hydrothermal vent metagenome</name>
    <dbReference type="NCBI Taxonomy" id="652676"/>
    <lineage>
        <taxon>unclassified sequences</taxon>
        <taxon>metagenomes</taxon>
        <taxon>ecological metagenomes</taxon>
    </lineage>
</organism>
<evidence type="ECO:0008006" key="2">
    <source>
        <dbReference type="Google" id="ProtNLM"/>
    </source>
</evidence>